<feature type="signal peptide" evidence="1">
    <location>
        <begin position="1"/>
        <end position="21"/>
    </location>
</feature>
<reference evidence="3" key="1">
    <citation type="journal article" date="2019" name="Int. J. Syst. Evol. Microbiol.">
        <title>The Global Catalogue of Microorganisms (GCM) 10K type strain sequencing project: providing services to taxonomists for standard genome sequencing and annotation.</title>
        <authorList>
            <consortium name="The Broad Institute Genomics Platform"/>
            <consortium name="The Broad Institute Genome Sequencing Center for Infectious Disease"/>
            <person name="Wu L."/>
            <person name="Ma J."/>
        </authorList>
    </citation>
    <scope>NUCLEOTIDE SEQUENCE [LARGE SCALE GENOMIC DNA]</scope>
    <source>
        <strain evidence="3">JCM 17919</strain>
    </source>
</reference>
<sequence length="320" mass="35985">MRRALLSAGALCLALTSIAQTAPRKMKNPKWNRGGMVSIVGAQTGSRNFTVAPEKYSLTGVASAYLFANKSWGRSGWDTVKYESRHNWNTSVDLSYGLSNVQSSGIRKVDDKLELHTRYTFHAVPRFGLGFQANLRTQFSNGYDYSESPRRRISGFFAPAYLSFSPGMHWAPSRNTLLAVGVVGRWVIVSNNPYSFNYQGGVKPTGETERTLASIYEVDPERTSRFEIGPMVTLQYNRNVFKNVHYRTRLDASYDTKQASRNGLDVYWTNNVTMSVNKWLKVVYNYDLIYDGNVKYFGPNKNQNAIQMRSVLGVGVGVAL</sequence>
<name>A0ABP8H8Z9_9BACT</name>
<proteinExistence type="predicted"/>
<dbReference type="EMBL" id="BAABGY010000009">
    <property type="protein sequence ID" value="GAA4335892.1"/>
    <property type="molecule type" value="Genomic_DNA"/>
</dbReference>
<dbReference type="Proteomes" id="UP001501725">
    <property type="component" value="Unassembled WGS sequence"/>
</dbReference>
<evidence type="ECO:0000313" key="2">
    <source>
        <dbReference type="EMBL" id="GAA4335892.1"/>
    </source>
</evidence>
<comment type="caution">
    <text evidence="2">The sequence shown here is derived from an EMBL/GenBank/DDBJ whole genome shotgun (WGS) entry which is preliminary data.</text>
</comment>
<dbReference type="InterPro" id="IPR021428">
    <property type="entry name" value="DUF3078"/>
</dbReference>
<accession>A0ABP8H8Z9</accession>
<dbReference type="Pfam" id="PF11276">
    <property type="entry name" value="DUF3078"/>
    <property type="match status" value="1"/>
</dbReference>
<protein>
    <recommendedName>
        <fullName evidence="4">DUF3078 domain-containing protein</fullName>
    </recommendedName>
</protein>
<evidence type="ECO:0008006" key="4">
    <source>
        <dbReference type="Google" id="ProtNLM"/>
    </source>
</evidence>
<gene>
    <name evidence="2" type="ORF">GCM10023184_30920</name>
</gene>
<feature type="chain" id="PRO_5045630473" description="DUF3078 domain-containing protein" evidence="1">
    <location>
        <begin position="22"/>
        <end position="320"/>
    </location>
</feature>
<evidence type="ECO:0000313" key="3">
    <source>
        <dbReference type="Proteomes" id="UP001501725"/>
    </source>
</evidence>
<keyword evidence="3" id="KW-1185">Reference proteome</keyword>
<keyword evidence="1" id="KW-0732">Signal</keyword>
<evidence type="ECO:0000256" key="1">
    <source>
        <dbReference type="SAM" id="SignalP"/>
    </source>
</evidence>
<organism evidence="2 3">
    <name type="scientific">Flaviaesturariibacter amylovorans</name>
    <dbReference type="NCBI Taxonomy" id="1084520"/>
    <lineage>
        <taxon>Bacteria</taxon>
        <taxon>Pseudomonadati</taxon>
        <taxon>Bacteroidota</taxon>
        <taxon>Chitinophagia</taxon>
        <taxon>Chitinophagales</taxon>
        <taxon>Chitinophagaceae</taxon>
        <taxon>Flaviaestuariibacter</taxon>
    </lineage>
</organism>
<dbReference type="RefSeq" id="WP_345256661.1">
    <property type="nucleotide sequence ID" value="NZ_BAABGY010000009.1"/>
</dbReference>